<accession>A0A150QKL6</accession>
<organism evidence="1 2">
    <name type="scientific">Sorangium cellulosum</name>
    <name type="common">Polyangium cellulosum</name>
    <dbReference type="NCBI Taxonomy" id="56"/>
    <lineage>
        <taxon>Bacteria</taxon>
        <taxon>Pseudomonadati</taxon>
        <taxon>Myxococcota</taxon>
        <taxon>Polyangia</taxon>
        <taxon>Polyangiales</taxon>
        <taxon>Polyangiaceae</taxon>
        <taxon>Sorangium</taxon>
    </lineage>
</organism>
<dbReference type="Proteomes" id="UP000075260">
    <property type="component" value="Unassembled WGS sequence"/>
</dbReference>
<dbReference type="EMBL" id="JEMA01000568">
    <property type="protein sequence ID" value="KYF68490.1"/>
    <property type="molecule type" value="Genomic_DNA"/>
</dbReference>
<evidence type="ECO:0000313" key="1">
    <source>
        <dbReference type="EMBL" id="KYF68490.1"/>
    </source>
</evidence>
<evidence type="ECO:0000313" key="2">
    <source>
        <dbReference type="Proteomes" id="UP000075260"/>
    </source>
</evidence>
<name>A0A150QKL6_SORCE</name>
<sequence>MTKKEALARGLALELAPPSAAWQAPEWAGGSRHRSEDDMIRPAWQRTLGLYAERLGVSVDEIL</sequence>
<gene>
    <name evidence="1" type="ORF">BE15_03900</name>
</gene>
<proteinExistence type="predicted"/>
<dbReference type="AlphaFoldDB" id="A0A150QKL6"/>
<comment type="caution">
    <text evidence="1">The sequence shown here is derived from an EMBL/GenBank/DDBJ whole genome shotgun (WGS) entry which is preliminary data.</text>
</comment>
<reference evidence="1 2" key="1">
    <citation type="submission" date="2014-02" db="EMBL/GenBank/DDBJ databases">
        <title>The small core and large imbalanced accessory genome model reveals a collaborative survival strategy of Sorangium cellulosum strains in nature.</title>
        <authorList>
            <person name="Han K."/>
            <person name="Peng R."/>
            <person name="Blom J."/>
            <person name="Li Y.-Z."/>
        </authorList>
    </citation>
    <scope>NUCLEOTIDE SEQUENCE [LARGE SCALE GENOMIC DNA]</scope>
    <source>
        <strain evidence="1 2">So0008-312</strain>
    </source>
</reference>
<dbReference type="RefSeq" id="WP_061609060.1">
    <property type="nucleotide sequence ID" value="NZ_JEMA01000568.1"/>
</dbReference>
<protein>
    <submittedName>
        <fullName evidence="1">Uncharacterized protein</fullName>
    </submittedName>
</protein>